<organism evidence="1 2">
    <name type="scientific">Entomophthora muscae</name>
    <dbReference type="NCBI Taxonomy" id="34485"/>
    <lineage>
        <taxon>Eukaryota</taxon>
        <taxon>Fungi</taxon>
        <taxon>Fungi incertae sedis</taxon>
        <taxon>Zoopagomycota</taxon>
        <taxon>Entomophthoromycotina</taxon>
        <taxon>Entomophthoromycetes</taxon>
        <taxon>Entomophthorales</taxon>
        <taxon>Entomophthoraceae</taxon>
        <taxon>Entomophthora</taxon>
    </lineage>
</organism>
<evidence type="ECO:0000313" key="1">
    <source>
        <dbReference type="EMBL" id="KAJ9086871.1"/>
    </source>
</evidence>
<evidence type="ECO:0000313" key="2">
    <source>
        <dbReference type="Proteomes" id="UP001165960"/>
    </source>
</evidence>
<keyword evidence="2" id="KW-1185">Reference proteome</keyword>
<proteinExistence type="predicted"/>
<gene>
    <name evidence="1" type="primary">MCM8_4</name>
    <name evidence="1" type="ORF">DSO57_1039077</name>
</gene>
<accession>A0ACC2UJC0</accession>
<reference evidence="1" key="1">
    <citation type="submission" date="2022-04" db="EMBL/GenBank/DDBJ databases">
        <title>Genome of the entomopathogenic fungus Entomophthora muscae.</title>
        <authorList>
            <person name="Elya C."/>
            <person name="Lovett B.R."/>
            <person name="Lee E."/>
            <person name="Macias A.M."/>
            <person name="Hajek A.E."/>
            <person name="De Bivort B.L."/>
            <person name="Kasson M.T."/>
            <person name="De Fine Licht H.H."/>
            <person name="Stajich J.E."/>
        </authorList>
    </citation>
    <scope>NUCLEOTIDE SEQUENCE</scope>
    <source>
        <strain evidence="1">Berkeley</strain>
    </source>
</reference>
<dbReference type="EC" id="3.6.4.12" evidence="1"/>
<comment type="caution">
    <text evidence="1">The sequence shown here is derived from an EMBL/GenBank/DDBJ whole genome shotgun (WGS) entry which is preliminary data.</text>
</comment>
<dbReference type="Proteomes" id="UP001165960">
    <property type="component" value="Unassembled WGS sequence"/>
</dbReference>
<sequence>MDESFLGGFYPDAREVNSPWGQKIVSLNPSFREELDAETGKKRKRGRMEGEVVDLNQILPLLWTSYFGEDPSVIFCVCIILLVRTIADHHRSLPPVFVELLLTFLRSVAGTRGRKVDQNNQRAHFAKLIVINLDEVEREGKVTLDYHLLRHPIYDVDLLDPAGREEAIAKFEQETQFLMKDLYSKPKLVSAAFLFAVHEIYLSQNKTQDEIDALADSEKIRPLVMRLKNHYPTTPMGGLKTNMIEKLVTIHGTVVRASSVKPLAIQVEFVCPSCRKSQTIRFNDGKYQVPHSCNTTGCRSRFLHPERGMDSATITRDFQTLRIQELKTTTRRKTWAECRARSTVN</sequence>
<protein>
    <submittedName>
        <fullName evidence="1">DNA replication licensing factor mcm8</fullName>
        <ecNumber evidence="1">3.6.4.12</ecNumber>
    </submittedName>
</protein>
<name>A0ACC2UJC0_9FUNG</name>
<keyword evidence="1" id="KW-0378">Hydrolase</keyword>
<dbReference type="EMBL" id="QTSX02000583">
    <property type="protein sequence ID" value="KAJ9086871.1"/>
    <property type="molecule type" value="Genomic_DNA"/>
</dbReference>